<proteinExistence type="predicted"/>
<dbReference type="SUPFAM" id="SSF52047">
    <property type="entry name" value="RNI-like"/>
    <property type="match status" value="1"/>
</dbReference>
<organism evidence="1 2">
    <name type="scientific">Lunasporangiospora selenospora</name>
    <dbReference type="NCBI Taxonomy" id="979761"/>
    <lineage>
        <taxon>Eukaryota</taxon>
        <taxon>Fungi</taxon>
        <taxon>Fungi incertae sedis</taxon>
        <taxon>Mucoromycota</taxon>
        <taxon>Mortierellomycotina</taxon>
        <taxon>Mortierellomycetes</taxon>
        <taxon>Mortierellales</taxon>
        <taxon>Mortierellaceae</taxon>
        <taxon>Lunasporangiospora</taxon>
    </lineage>
</organism>
<sequence>MPALYDTFPVWRATGAIRIIEPTSDDYYRVALFKNARKHNKLSRATCRCSVENEKDCVMKIIRRSSRFTRSLILLDPSIFLESQMLKLQYETCITDRSRAAIQTRRRAAKGRRLLPDETSPDVKNIFCRLRHLALEPMYYLYSDDLVKKAPQVVDQFMIIAEDSRATLESLSENWADISWEHHCRFASLFMEWLSSSFSSATLSSSLDILNNTQASVGIQLKELRLTSWVIELATLNWIIEACPRLETLSLDRTCILPSNETPSRRSPTPIVPFAPSFVLNTRGITSLSLTKAELPTHHPIEFNCPLVREMTIEIRTQATIDRDLENVSASRAISTWFVWTLPRIEKIKYIARGWDPNGIFGTSMIDYPATAFGWSRDVRNVKVASYLSKYRKNQPTPKTKRRNLEEWPTDSLTTLVFIGAGLRKRQVARLTFPANRLVNLNLSWDTQLDGEGIIRILTKCPHLRRLIIASVFLWLDEHTKALETPWACQGLEELSILTSISRRHARPSINQWPYQFESHSKTNHIRKPEPVDSQVSTLAEPIAKTLPSRQKIKGGPSYKKVTIDQEELLREQAIQVASFLNKYQKQPKPKLETCFDHPVVSVFYKRISELTKLKELNLGEGYNTVWVCCGVPLTLQSGLGQLKTLTEMKIIHVTSWTEMMGAPEADWMAEHWPLLEKVVLREKELASFPQSQAFRKAFDRSSLIFQADICYRSDYKSLPDDELYFSSDRSKIK</sequence>
<dbReference type="Proteomes" id="UP000780801">
    <property type="component" value="Unassembled WGS sequence"/>
</dbReference>
<keyword evidence="2" id="KW-1185">Reference proteome</keyword>
<name>A0A9P6KG21_9FUNG</name>
<evidence type="ECO:0000313" key="2">
    <source>
        <dbReference type="Proteomes" id="UP000780801"/>
    </source>
</evidence>
<comment type="caution">
    <text evidence="1">The sequence shown here is derived from an EMBL/GenBank/DDBJ whole genome shotgun (WGS) entry which is preliminary data.</text>
</comment>
<gene>
    <name evidence="1" type="ORF">BGW38_007105</name>
</gene>
<reference evidence="1" key="1">
    <citation type="journal article" date="2020" name="Fungal Divers.">
        <title>Resolving the Mortierellaceae phylogeny through synthesis of multi-gene phylogenetics and phylogenomics.</title>
        <authorList>
            <person name="Vandepol N."/>
            <person name="Liber J."/>
            <person name="Desiro A."/>
            <person name="Na H."/>
            <person name="Kennedy M."/>
            <person name="Barry K."/>
            <person name="Grigoriev I.V."/>
            <person name="Miller A.N."/>
            <person name="O'Donnell K."/>
            <person name="Stajich J.E."/>
            <person name="Bonito G."/>
        </authorList>
    </citation>
    <scope>NUCLEOTIDE SEQUENCE</scope>
    <source>
        <strain evidence="1">KOD1015</strain>
    </source>
</reference>
<dbReference type="OrthoDB" id="2383684at2759"/>
<accession>A0A9P6KG21</accession>
<evidence type="ECO:0000313" key="1">
    <source>
        <dbReference type="EMBL" id="KAF9584244.1"/>
    </source>
</evidence>
<dbReference type="AlphaFoldDB" id="A0A9P6KG21"/>
<dbReference type="EMBL" id="JAABOA010000463">
    <property type="protein sequence ID" value="KAF9584244.1"/>
    <property type="molecule type" value="Genomic_DNA"/>
</dbReference>
<protein>
    <submittedName>
        <fullName evidence="1">Uncharacterized protein</fullName>
    </submittedName>
</protein>